<accession>A0ABD5YL46</accession>
<comment type="caution">
    <text evidence="16">The sequence shown here is derived from an EMBL/GenBank/DDBJ whole genome shotgun (WGS) entry which is preliminary data.</text>
</comment>
<dbReference type="PANTHER" id="PTHR42807">
    <property type="entry name" value="GLUTARYL-COA DEHYDROGENASE, MITOCHONDRIAL"/>
    <property type="match status" value="1"/>
</dbReference>
<dbReference type="SUPFAM" id="SSF56645">
    <property type="entry name" value="Acyl-CoA dehydrogenase NM domain-like"/>
    <property type="match status" value="1"/>
</dbReference>
<dbReference type="Gene3D" id="2.40.110.10">
    <property type="entry name" value="Butyryl-CoA Dehydrogenase, subunit A, domain 2"/>
    <property type="match status" value="1"/>
</dbReference>
<evidence type="ECO:0000256" key="2">
    <source>
        <dbReference type="ARBA" id="ARBA00009347"/>
    </source>
</evidence>
<dbReference type="Proteomes" id="UP001596390">
    <property type="component" value="Unassembled WGS sequence"/>
</dbReference>
<dbReference type="Pfam" id="PF00441">
    <property type="entry name" value="Acyl-CoA_dh_1"/>
    <property type="match status" value="1"/>
</dbReference>
<feature type="domain" description="Acyl-CoA dehydrogenase/oxidase C-terminal" evidence="13">
    <location>
        <begin position="239"/>
        <end position="384"/>
    </location>
</feature>
<dbReference type="Gene3D" id="1.10.540.10">
    <property type="entry name" value="Acyl-CoA dehydrogenase/oxidase, N-terminal domain"/>
    <property type="match status" value="1"/>
</dbReference>
<evidence type="ECO:0000256" key="3">
    <source>
        <dbReference type="ARBA" id="ARBA00022630"/>
    </source>
</evidence>
<organism evidence="16 17">
    <name type="scientific">Halorubrum yunnanense</name>
    <dbReference type="NCBI Taxonomy" id="1526162"/>
    <lineage>
        <taxon>Archaea</taxon>
        <taxon>Methanobacteriati</taxon>
        <taxon>Methanobacteriota</taxon>
        <taxon>Stenosarchaea group</taxon>
        <taxon>Halobacteria</taxon>
        <taxon>Halobacteriales</taxon>
        <taxon>Haloferacaceae</taxon>
        <taxon>Halorubrum</taxon>
    </lineage>
</organism>
<dbReference type="Pfam" id="PF02770">
    <property type="entry name" value="Acyl-CoA_dh_M"/>
    <property type="match status" value="1"/>
</dbReference>
<dbReference type="InterPro" id="IPR037069">
    <property type="entry name" value="AcylCoA_DH/ox_N_sf"/>
</dbReference>
<evidence type="ECO:0000256" key="4">
    <source>
        <dbReference type="ARBA" id="ARBA00022827"/>
    </source>
</evidence>
<dbReference type="PROSITE" id="PS00073">
    <property type="entry name" value="ACYL_COA_DH_2"/>
    <property type="match status" value="1"/>
</dbReference>
<evidence type="ECO:0000256" key="10">
    <source>
        <dbReference type="ARBA" id="ARBA00049493"/>
    </source>
</evidence>
<dbReference type="AlphaFoldDB" id="A0ABD5YL46"/>
<evidence type="ECO:0000256" key="5">
    <source>
        <dbReference type="ARBA" id="ARBA00022946"/>
    </source>
</evidence>
<comment type="pathway">
    <text evidence="7">Amino-acid metabolism; lysine degradation.</text>
</comment>
<feature type="domain" description="Acyl-CoA dehydrogenase/oxidase N-terminal" evidence="15">
    <location>
        <begin position="12"/>
        <end position="122"/>
    </location>
</feature>
<dbReference type="InterPro" id="IPR009075">
    <property type="entry name" value="AcylCo_DH/oxidase_C"/>
</dbReference>
<evidence type="ECO:0000256" key="6">
    <source>
        <dbReference type="ARBA" id="ARBA00023002"/>
    </source>
</evidence>
<comment type="cofactor">
    <cofactor evidence="1 11">
        <name>FAD</name>
        <dbReference type="ChEBI" id="CHEBI:57692"/>
    </cofactor>
</comment>
<evidence type="ECO:0000256" key="12">
    <source>
        <dbReference type="SAM" id="MobiDB-lite"/>
    </source>
</evidence>
<evidence type="ECO:0000256" key="11">
    <source>
        <dbReference type="RuleBase" id="RU362125"/>
    </source>
</evidence>
<evidence type="ECO:0000256" key="8">
    <source>
        <dbReference type="ARBA" id="ARBA00037927"/>
    </source>
</evidence>
<protein>
    <recommendedName>
        <fullName evidence="9">glutaryl-CoA dehydrogenase (ETF)</fullName>
        <ecNumber evidence="9">1.3.8.6</ecNumber>
    </recommendedName>
</protein>
<evidence type="ECO:0000256" key="1">
    <source>
        <dbReference type="ARBA" id="ARBA00001974"/>
    </source>
</evidence>
<gene>
    <name evidence="16" type="ORF">ACFQMK_13820</name>
</gene>
<feature type="region of interest" description="Disordered" evidence="12">
    <location>
        <begin position="129"/>
        <end position="152"/>
    </location>
</feature>
<feature type="domain" description="Acyl-CoA oxidase/dehydrogenase middle" evidence="14">
    <location>
        <begin position="126"/>
        <end position="226"/>
    </location>
</feature>
<evidence type="ECO:0000313" key="16">
    <source>
        <dbReference type="EMBL" id="MFC7187936.1"/>
    </source>
</evidence>
<evidence type="ECO:0000259" key="15">
    <source>
        <dbReference type="Pfam" id="PF02771"/>
    </source>
</evidence>
<dbReference type="InterPro" id="IPR036250">
    <property type="entry name" value="AcylCo_DH-like_C"/>
</dbReference>
<dbReference type="InterPro" id="IPR009100">
    <property type="entry name" value="AcylCoA_DH/oxidase_NM_dom_sf"/>
</dbReference>
<dbReference type="InterPro" id="IPR006091">
    <property type="entry name" value="Acyl-CoA_Oxase/DH_mid-dom"/>
</dbReference>
<evidence type="ECO:0000256" key="9">
    <source>
        <dbReference type="ARBA" id="ARBA00039033"/>
    </source>
</evidence>
<keyword evidence="4 11" id="KW-0274">FAD</keyword>
<comment type="pathway">
    <text evidence="8">Amino-acid metabolism; tryptophan metabolism.</text>
</comment>
<dbReference type="EMBL" id="JBHSZZ010000064">
    <property type="protein sequence ID" value="MFC7187936.1"/>
    <property type="molecule type" value="Genomic_DNA"/>
</dbReference>
<keyword evidence="17" id="KW-1185">Reference proteome</keyword>
<dbReference type="Pfam" id="PF02771">
    <property type="entry name" value="Acyl-CoA_dh_N"/>
    <property type="match status" value="1"/>
</dbReference>
<keyword evidence="3 11" id="KW-0285">Flavoprotein</keyword>
<evidence type="ECO:0000259" key="13">
    <source>
        <dbReference type="Pfam" id="PF00441"/>
    </source>
</evidence>
<proteinExistence type="inferred from homology"/>
<evidence type="ECO:0000256" key="7">
    <source>
        <dbReference type="ARBA" id="ARBA00037899"/>
    </source>
</evidence>
<keyword evidence="5" id="KW-0809">Transit peptide</keyword>
<dbReference type="SUPFAM" id="SSF47203">
    <property type="entry name" value="Acyl-CoA dehydrogenase C-terminal domain-like"/>
    <property type="match status" value="1"/>
</dbReference>
<comment type="similarity">
    <text evidence="2 11">Belongs to the acyl-CoA dehydrogenase family.</text>
</comment>
<dbReference type="InterPro" id="IPR052033">
    <property type="entry name" value="Glutaryl-CoA_DH_mitochondrial"/>
</dbReference>
<dbReference type="EC" id="1.3.8.6" evidence="9"/>
<keyword evidence="6 11" id="KW-0560">Oxidoreductase</keyword>
<dbReference type="RefSeq" id="WP_267665391.1">
    <property type="nucleotide sequence ID" value="NZ_JAODIX010000064.1"/>
</dbReference>
<comment type="catalytic activity">
    <reaction evidence="10">
        <text>glutaryl-CoA + oxidized [electron-transfer flavoprotein] + 2 H(+) = (2E)-butenoyl-CoA + reduced [electron-transfer flavoprotein] + CO2</text>
        <dbReference type="Rhea" id="RHEA:13389"/>
        <dbReference type="Rhea" id="RHEA-COMP:10685"/>
        <dbReference type="Rhea" id="RHEA-COMP:10686"/>
        <dbReference type="ChEBI" id="CHEBI:15378"/>
        <dbReference type="ChEBI" id="CHEBI:16526"/>
        <dbReference type="ChEBI" id="CHEBI:57332"/>
        <dbReference type="ChEBI" id="CHEBI:57378"/>
        <dbReference type="ChEBI" id="CHEBI:57692"/>
        <dbReference type="ChEBI" id="CHEBI:58307"/>
        <dbReference type="EC" id="1.3.8.6"/>
    </reaction>
</comment>
<evidence type="ECO:0000259" key="14">
    <source>
        <dbReference type="Pfam" id="PF02770"/>
    </source>
</evidence>
<dbReference type="Gene3D" id="1.20.140.10">
    <property type="entry name" value="Butyryl-CoA Dehydrogenase, subunit A, domain 3"/>
    <property type="match status" value="1"/>
</dbReference>
<dbReference type="InterPro" id="IPR046373">
    <property type="entry name" value="Acyl-CoA_Oxase/DH_mid-dom_sf"/>
</dbReference>
<dbReference type="GO" id="GO:0004361">
    <property type="term" value="F:glutaryl-CoA dehydrogenase activity"/>
    <property type="evidence" value="ECO:0007669"/>
    <property type="project" value="UniProtKB-EC"/>
</dbReference>
<name>A0ABD5YL46_9EURY</name>
<dbReference type="InterPro" id="IPR006089">
    <property type="entry name" value="Acyl-CoA_DH_CS"/>
</dbReference>
<evidence type="ECO:0000313" key="17">
    <source>
        <dbReference type="Proteomes" id="UP001596390"/>
    </source>
</evidence>
<dbReference type="InterPro" id="IPR013786">
    <property type="entry name" value="AcylCoA_DH/ox_N"/>
</dbReference>
<sequence>MLDYFDMESTLSEEERMLVDSARSFIDGEVDDMGEHWIDGTFPTELISKMGEMGFYAPNLEGYGLPGVSERAYGLLMRELEACDSGLRSMASVQGALVMYPIHAFGSDEQKEKWLPKLGTGEAVGCFGLTEPEHGSNPSAMETRAERAGGHAADGDDYVLNGSKTWITNSPIADVAVVWAKDHTEDGTPVRGFLVETDRDGVTTNKIDEKLSLRASITGEISLQDVRLPAENRLPDVEGMKGPLSCLTQARYGIAWGAVGAAADCFEVARDYATDREQFGKPIGGFQMQQQKLAEMATQITLAQLLAHRLADLKEAGEMRPQHVSMAKRNNVRTARDQSRIAREMLGGNGITADYSPMRHMANMETVYTYEGTHDIHTLILGEDITGMQAYQ</sequence>
<reference evidence="16 17" key="1">
    <citation type="journal article" date="2019" name="Int. J. Syst. Evol. Microbiol.">
        <title>The Global Catalogue of Microorganisms (GCM) 10K type strain sequencing project: providing services to taxonomists for standard genome sequencing and annotation.</title>
        <authorList>
            <consortium name="The Broad Institute Genomics Platform"/>
            <consortium name="The Broad Institute Genome Sequencing Center for Infectious Disease"/>
            <person name="Wu L."/>
            <person name="Ma J."/>
        </authorList>
    </citation>
    <scope>NUCLEOTIDE SEQUENCE [LARGE SCALE GENOMIC DNA]</scope>
    <source>
        <strain evidence="16 17">Q85</strain>
    </source>
</reference>
<dbReference type="PANTHER" id="PTHR42807:SF1">
    <property type="entry name" value="GLUTARYL-COA DEHYDROGENASE, MITOCHONDRIAL"/>
    <property type="match status" value="1"/>
</dbReference>